<gene>
    <name evidence="1" type="primary">Vigan.09G094400</name>
    <name evidence="1" type="ORF">VIGAN_09094400</name>
</gene>
<accession>A0A0S3SXQ6</accession>
<proteinExistence type="predicted"/>
<dbReference type="AlphaFoldDB" id="A0A0S3SXQ6"/>
<keyword evidence="2" id="KW-1185">Reference proteome</keyword>
<organism evidence="1 2">
    <name type="scientific">Vigna angularis var. angularis</name>
    <dbReference type="NCBI Taxonomy" id="157739"/>
    <lineage>
        <taxon>Eukaryota</taxon>
        <taxon>Viridiplantae</taxon>
        <taxon>Streptophyta</taxon>
        <taxon>Embryophyta</taxon>
        <taxon>Tracheophyta</taxon>
        <taxon>Spermatophyta</taxon>
        <taxon>Magnoliopsida</taxon>
        <taxon>eudicotyledons</taxon>
        <taxon>Gunneridae</taxon>
        <taxon>Pentapetalae</taxon>
        <taxon>rosids</taxon>
        <taxon>fabids</taxon>
        <taxon>Fabales</taxon>
        <taxon>Fabaceae</taxon>
        <taxon>Papilionoideae</taxon>
        <taxon>50 kb inversion clade</taxon>
        <taxon>NPAAA clade</taxon>
        <taxon>indigoferoid/millettioid clade</taxon>
        <taxon>Phaseoleae</taxon>
        <taxon>Vigna</taxon>
    </lineage>
</organism>
<reference evidence="1 2" key="1">
    <citation type="journal article" date="2015" name="Sci. Rep.">
        <title>The power of single molecule real-time sequencing technology in the de novo assembly of a eukaryotic genome.</title>
        <authorList>
            <person name="Sakai H."/>
            <person name="Naito K."/>
            <person name="Ogiso-Tanaka E."/>
            <person name="Takahashi Y."/>
            <person name="Iseki K."/>
            <person name="Muto C."/>
            <person name="Satou K."/>
            <person name="Teruya K."/>
            <person name="Shiroma A."/>
            <person name="Shimoji M."/>
            <person name="Hirano T."/>
            <person name="Itoh T."/>
            <person name="Kaga A."/>
            <person name="Tomooka N."/>
        </authorList>
    </citation>
    <scope>NUCLEOTIDE SEQUENCE [LARGE SCALE GENOMIC DNA]</scope>
    <source>
        <strain evidence="2">cv. Shumari</strain>
    </source>
</reference>
<protein>
    <submittedName>
        <fullName evidence="1">Uncharacterized protein</fullName>
    </submittedName>
</protein>
<dbReference type="Proteomes" id="UP000291084">
    <property type="component" value="Chromosome 9"/>
</dbReference>
<dbReference type="EMBL" id="AP015042">
    <property type="protein sequence ID" value="BAT97487.1"/>
    <property type="molecule type" value="Genomic_DNA"/>
</dbReference>
<sequence>MFAHMRCDTREMKRVTTFRSVNSLPCSGDSKRFGRLGCSGGVLALNSGAFVYSNCLRRRFWCSCAPQAWGGRVAPSGEKTQAGTASRAGAWAWASGLFIRYGRGWVAGAEGSPPTSTRVYSDGYS</sequence>
<name>A0A0S3SXQ6_PHAAN</name>
<evidence type="ECO:0000313" key="1">
    <source>
        <dbReference type="EMBL" id="BAT97487.1"/>
    </source>
</evidence>
<evidence type="ECO:0000313" key="2">
    <source>
        <dbReference type="Proteomes" id="UP000291084"/>
    </source>
</evidence>